<dbReference type="Proteomes" id="UP001055072">
    <property type="component" value="Unassembled WGS sequence"/>
</dbReference>
<name>A0ACB8U8N0_9APHY</name>
<evidence type="ECO:0000313" key="1">
    <source>
        <dbReference type="EMBL" id="KAI0090591.1"/>
    </source>
</evidence>
<organism evidence="1 2">
    <name type="scientific">Irpex rosettiformis</name>
    <dbReference type="NCBI Taxonomy" id="378272"/>
    <lineage>
        <taxon>Eukaryota</taxon>
        <taxon>Fungi</taxon>
        <taxon>Dikarya</taxon>
        <taxon>Basidiomycota</taxon>
        <taxon>Agaricomycotina</taxon>
        <taxon>Agaricomycetes</taxon>
        <taxon>Polyporales</taxon>
        <taxon>Irpicaceae</taxon>
        <taxon>Irpex</taxon>
    </lineage>
</organism>
<protein>
    <submittedName>
        <fullName evidence="1">Uncharacterized protein</fullName>
    </submittedName>
</protein>
<comment type="caution">
    <text evidence="1">The sequence shown here is derived from an EMBL/GenBank/DDBJ whole genome shotgun (WGS) entry which is preliminary data.</text>
</comment>
<keyword evidence="2" id="KW-1185">Reference proteome</keyword>
<accession>A0ACB8U8N0</accession>
<gene>
    <name evidence="1" type="ORF">BDY19DRAFT_721435</name>
</gene>
<sequence>MRGGCFCCCHSSSDSMDVLALTGTKKRRALPNLGIIEIRCCDWCEKHHSTLPMPPLFQAADVLGVGQVPSISPIEALVPRIGLAFSTDRRSWPVNPSREPATNHTRTSAKPSLANHWPHSSFFYSFIITNHWPLSSRNRPRTRIHRRVRDTRGRGEGNTKRVFTYPLNGSRPSASSLCSWGHLLRLVPSYLMDGIFSPLIVLEIHAIHRSGVGFLIQRALRPYRLVRAIPLSGRRAQAKRGWDDTKFQFPFSSCQYVPLGGSDASVAAFGALELKIQVSPNSHCVFLCYE</sequence>
<dbReference type="EMBL" id="MU274907">
    <property type="protein sequence ID" value="KAI0090591.1"/>
    <property type="molecule type" value="Genomic_DNA"/>
</dbReference>
<proteinExistence type="predicted"/>
<reference evidence="1" key="1">
    <citation type="journal article" date="2021" name="Environ. Microbiol.">
        <title>Gene family expansions and transcriptome signatures uncover fungal adaptations to wood decay.</title>
        <authorList>
            <person name="Hage H."/>
            <person name="Miyauchi S."/>
            <person name="Viragh M."/>
            <person name="Drula E."/>
            <person name="Min B."/>
            <person name="Chaduli D."/>
            <person name="Navarro D."/>
            <person name="Favel A."/>
            <person name="Norest M."/>
            <person name="Lesage-Meessen L."/>
            <person name="Balint B."/>
            <person name="Merenyi Z."/>
            <person name="de Eugenio L."/>
            <person name="Morin E."/>
            <person name="Martinez A.T."/>
            <person name="Baldrian P."/>
            <person name="Stursova M."/>
            <person name="Martinez M.J."/>
            <person name="Novotny C."/>
            <person name="Magnuson J.K."/>
            <person name="Spatafora J.W."/>
            <person name="Maurice S."/>
            <person name="Pangilinan J."/>
            <person name="Andreopoulos W."/>
            <person name="LaButti K."/>
            <person name="Hundley H."/>
            <person name="Na H."/>
            <person name="Kuo A."/>
            <person name="Barry K."/>
            <person name="Lipzen A."/>
            <person name="Henrissat B."/>
            <person name="Riley R."/>
            <person name="Ahrendt S."/>
            <person name="Nagy L.G."/>
            <person name="Grigoriev I.V."/>
            <person name="Martin F."/>
            <person name="Rosso M.N."/>
        </authorList>
    </citation>
    <scope>NUCLEOTIDE SEQUENCE</scope>
    <source>
        <strain evidence="1">CBS 384.51</strain>
    </source>
</reference>
<evidence type="ECO:0000313" key="2">
    <source>
        <dbReference type="Proteomes" id="UP001055072"/>
    </source>
</evidence>